<dbReference type="GO" id="GO:0051082">
    <property type="term" value="F:unfolded protein binding"/>
    <property type="evidence" value="ECO:0007669"/>
    <property type="project" value="InterPro"/>
</dbReference>
<proteinExistence type="inferred from homology"/>
<dbReference type="SUPFAM" id="SSF46579">
    <property type="entry name" value="Prefoldin"/>
    <property type="match status" value="1"/>
</dbReference>
<accession>A0A9Q0GTP5</accession>
<comment type="similarity">
    <text evidence="1">Belongs to the prefoldin subunit beta family.</text>
</comment>
<organism evidence="2 3">
    <name type="scientific">Protea cynaroides</name>
    <dbReference type="NCBI Taxonomy" id="273540"/>
    <lineage>
        <taxon>Eukaryota</taxon>
        <taxon>Viridiplantae</taxon>
        <taxon>Streptophyta</taxon>
        <taxon>Embryophyta</taxon>
        <taxon>Tracheophyta</taxon>
        <taxon>Spermatophyta</taxon>
        <taxon>Magnoliopsida</taxon>
        <taxon>Proteales</taxon>
        <taxon>Proteaceae</taxon>
        <taxon>Protea</taxon>
    </lineage>
</organism>
<dbReference type="EMBL" id="JAMYWD010000012">
    <property type="protein sequence ID" value="KAJ4953578.1"/>
    <property type="molecule type" value="Genomic_DNA"/>
</dbReference>
<dbReference type="InterPro" id="IPR002777">
    <property type="entry name" value="PFD_beta-like"/>
</dbReference>
<gene>
    <name evidence="2" type="ORF">NE237_030410</name>
</gene>
<protein>
    <submittedName>
        <fullName evidence="2">Uncharacterized protein</fullName>
    </submittedName>
</protein>
<dbReference type="Gene3D" id="1.10.287.370">
    <property type="match status" value="1"/>
</dbReference>
<name>A0A9Q0GTP5_9MAGN</name>
<reference evidence="2" key="1">
    <citation type="journal article" date="2023" name="Plant J.">
        <title>The genome of the king protea, Protea cynaroides.</title>
        <authorList>
            <person name="Chang J."/>
            <person name="Duong T.A."/>
            <person name="Schoeman C."/>
            <person name="Ma X."/>
            <person name="Roodt D."/>
            <person name="Barker N."/>
            <person name="Li Z."/>
            <person name="Van de Peer Y."/>
            <person name="Mizrachi E."/>
        </authorList>
    </citation>
    <scope>NUCLEOTIDE SEQUENCE</scope>
    <source>
        <tissue evidence="2">Young leaves</tissue>
    </source>
</reference>
<dbReference type="OrthoDB" id="1894836at2759"/>
<comment type="caution">
    <text evidence="2">The sequence shown here is derived from an EMBL/GenBank/DDBJ whole genome shotgun (WGS) entry which is preliminary data.</text>
</comment>
<dbReference type="GO" id="GO:0009409">
    <property type="term" value="P:response to cold"/>
    <property type="evidence" value="ECO:0007669"/>
    <property type="project" value="UniProtKB-ARBA"/>
</dbReference>
<dbReference type="AlphaFoldDB" id="A0A9Q0GTP5"/>
<sequence>MPSVHRAADTGFTRVHSELVRSPIHVSHRFTVKCSLFLRLALSVLLFCTPAAGGPALRPSDDTVTEKKMAAFPVRSASPSVTEEPRYELGKQVRSHEVAIAELNNLSSSRAVYQKNGNLFFRTSIQKAITAEQRQLDSAKAKLQKLSAA</sequence>
<dbReference type="Proteomes" id="UP001141806">
    <property type="component" value="Unassembled WGS sequence"/>
</dbReference>
<dbReference type="Pfam" id="PF01920">
    <property type="entry name" value="Prefoldin_2"/>
    <property type="match status" value="1"/>
</dbReference>
<evidence type="ECO:0000256" key="1">
    <source>
        <dbReference type="ARBA" id="ARBA00008045"/>
    </source>
</evidence>
<dbReference type="InterPro" id="IPR009053">
    <property type="entry name" value="Prefoldin"/>
</dbReference>
<keyword evidence="3" id="KW-1185">Reference proteome</keyword>
<evidence type="ECO:0000313" key="3">
    <source>
        <dbReference type="Proteomes" id="UP001141806"/>
    </source>
</evidence>
<dbReference type="GO" id="GO:0006457">
    <property type="term" value="P:protein folding"/>
    <property type="evidence" value="ECO:0007669"/>
    <property type="project" value="InterPro"/>
</dbReference>
<evidence type="ECO:0000313" key="2">
    <source>
        <dbReference type="EMBL" id="KAJ4953578.1"/>
    </source>
</evidence>
<dbReference type="GO" id="GO:0016272">
    <property type="term" value="C:prefoldin complex"/>
    <property type="evidence" value="ECO:0007669"/>
    <property type="project" value="InterPro"/>
</dbReference>